<dbReference type="InterPro" id="IPR044049">
    <property type="entry name" value="EccD_transm"/>
</dbReference>
<feature type="transmembrane region" description="Helical" evidence="7">
    <location>
        <begin position="299"/>
        <end position="315"/>
    </location>
</feature>
<dbReference type="NCBIfam" id="TIGR03920">
    <property type="entry name" value="T7SS_EccD"/>
    <property type="match status" value="1"/>
</dbReference>
<dbReference type="AlphaFoldDB" id="A0A378WEH8"/>
<dbReference type="InterPro" id="IPR006707">
    <property type="entry name" value="T7SS_EccD"/>
</dbReference>
<dbReference type="Pfam" id="PF19053">
    <property type="entry name" value="EccD"/>
    <property type="match status" value="1"/>
</dbReference>
<comment type="similarity">
    <text evidence="2">Belongs to the EccD/Snm4 family.</text>
</comment>
<feature type="transmembrane region" description="Helical" evidence="7">
    <location>
        <begin position="222"/>
        <end position="242"/>
    </location>
</feature>
<dbReference type="Pfam" id="PF08817">
    <property type="entry name" value="YukD"/>
    <property type="match status" value="1"/>
</dbReference>
<sequence length="498" mass="50249">MGSIDVWTHGRAARFPVHPTKNWCAGRRAESVSVTGIGVNRGGDAMPDSLRHVSIHCGASDEEGHGATVDLSLPAALPVGELLPWIVDALDAGHGHPRRWQLAHVGGPRLDESATLVQNDVHDGDLLVLAGATEQPPAGRSLTAALNTAMLNAGSAEDGLPTGLRVAGCLWACALGLVALVWSGLANHGPDRIAVAAAVAVAATALAVAAPRFGLGPAMVTTLNVAAVAHVSVLGFLVVPAGPAPANVFLGATAAGSLGAVLMRVSRGGVEMLLAFVTVAAVVAVVTGCAVLWPLTPTVLGSLVSALGVALLPLTPRLSIALAGLTPPVPGYCGDQEETPDEDEFDADARISAGHRFLVSLVAGCSASAALGTAILTATSLQRVTAVEVAFTASVGVALLLRSRSYASGFCRIATSSCGFLALSATFVLVVALDPARGSWTGLLAVGTAVVLVWPITVQSPAVARVAEALELGALAAVVPLACWLAGAFDAVRDLGLR</sequence>
<feature type="transmembrane region" description="Helical" evidence="7">
    <location>
        <begin position="413"/>
        <end position="433"/>
    </location>
</feature>
<feature type="transmembrane region" description="Helical" evidence="7">
    <location>
        <begin position="166"/>
        <end position="186"/>
    </location>
</feature>
<evidence type="ECO:0000256" key="3">
    <source>
        <dbReference type="ARBA" id="ARBA00022475"/>
    </source>
</evidence>
<evidence type="ECO:0000256" key="1">
    <source>
        <dbReference type="ARBA" id="ARBA00004651"/>
    </source>
</evidence>
<evidence type="ECO:0000259" key="8">
    <source>
        <dbReference type="Pfam" id="PF19053"/>
    </source>
</evidence>
<keyword evidence="6 7" id="KW-0472">Membrane</keyword>
<feature type="transmembrane region" description="Helical" evidence="7">
    <location>
        <begin position="192"/>
        <end position="210"/>
    </location>
</feature>
<keyword evidence="5 7" id="KW-1133">Transmembrane helix</keyword>
<feature type="transmembrane region" description="Helical" evidence="7">
    <location>
        <begin position="357"/>
        <end position="378"/>
    </location>
</feature>
<proteinExistence type="inferred from homology"/>
<feature type="transmembrane region" description="Helical" evidence="7">
    <location>
        <begin position="272"/>
        <end position="293"/>
    </location>
</feature>
<dbReference type="Proteomes" id="UP000255389">
    <property type="component" value="Unassembled WGS sequence"/>
</dbReference>
<evidence type="ECO:0000256" key="4">
    <source>
        <dbReference type="ARBA" id="ARBA00022692"/>
    </source>
</evidence>
<dbReference type="GO" id="GO:0005886">
    <property type="term" value="C:plasma membrane"/>
    <property type="evidence" value="ECO:0007669"/>
    <property type="project" value="UniProtKB-SubCell"/>
</dbReference>
<feature type="transmembrane region" description="Helical" evidence="7">
    <location>
        <begin position="384"/>
        <end position="401"/>
    </location>
</feature>
<dbReference type="EMBL" id="UGQY01000005">
    <property type="protein sequence ID" value="SUA31182.1"/>
    <property type="molecule type" value="Genomic_DNA"/>
</dbReference>
<evidence type="ECO:0000256" key="5">
    <source>
        <dbReference type="ARBA" id="ARBA00022989"/>
    </source>
</evidence>
<feature type="domain" description="EccD-like transmembrane" evidence="8">
    <location>
        <begin position="167"/>
        <end position="495"/>
    </location>
</feature>
<protein>
    <submittedName>
        <fullName evidence="9">Type VII secretion integral membrane protein EccD</fullName>
    </submittedName>
</protein>
<evidence type="ECO:0000256" key="7">
    <source>
        <dbReference type="SAM" id="Phobius"/>
    </source>
</evidence>
<gene>
    <name evidence="9" type="ORF">NCTC1542_06536</name>
</gene>
<feature type="transmembrane region" description="Helical" evidence="7">
    <location>
        <begin position="469"/>
        <end position="489"/>
    </location>
</feature>
<name>A0A378WEH8_MYCFO</name>
<evidence type="ECO:0000313" key="9">
    <source>
        <dbReference type="EMBL" id="SUA31182.1"/>
    </source>
</evidence>
<evidence type="ECO:0000256" key="2">
    <source>
        <dbReference type="ARBA" id="ARBA00006162"/>
    </source>
</evidence>
<organism evidence="9 10">
    <name type="scientific">Mycolicibacterium fortuitum</name>
    <name type="common">Mycobacterium fortuitum</name>
    <dbReference type="NCBI Taxonomy" id="1766"/>
    <lineage>
        <taxon>Bacteria</taxon>
        <taxon>Bacillati</taxon>
        <taxon>Actinomycetota</taxon>
        <taxon>Actinomycetes</taxon>
        <taxon>Mycobacteriales</taxon>
        <taxon>Mycobacteriaceae</taxon>
        <taxon>Mycolicibacterium</taxon>
    </lineage>
</organism>
<evidence type="ECO:0000256" key="6">
    <source>
        <dbReference type="ARBA" id="ARBA00023136"/>
    </source>
</evidence>
<comment type="subcellular location">
    <subcellularLocation>
        <location evidence="1">Cell membrane</location>
        <topology evidence="1">Multi-pass membrane protein</topology>
    </subcellularLocation>
</comment>
<feature type="transmembrane region" description="Helical" evidence="7">
    <location>
        <begin position="439"/>
        <end position="457"/>
    </location>
</feature>
<keyword evidence="4 7" id="KW-0812">Transmembrane</keyword>
<reference evidence="9 10" key="1">
    <citation type="submission" date="2018-06" db="EMBL/GenBank/DDBJ databases">
        <authorList>
            <consortium name="Pathogen Informatics"/>
            <person name="Doyle S."/>
        </authorList>
    </citation>
    <scope>NUCLEOTIDE SEQUENCE [LARGE SCALE GENOMIC DNA]</scope>
    <source>
        <strain evidence="9 10">NCTC1542</strain>
    </source>
</reference>
<accession>A0A378WEH8</accession>
<dbReference type="InterPro" id="IPR024962">
    <property type="entry name" value="YukD-like"/>
</dbReference>
<evidence type="ECO:0000313" key="10">
    <source>
        <dbReference type="Proteomes" id="UP000255389"/>
    </source>
</evidence>
<dbReference type="Gene3D" id="3.10.20.90">
    <property type="entry name" value="Phosphatidylinositol 3-kinase Catalytic Subunit, Chain A, domain 1"/>
    <property type="match status" value="1"/>
</dbReference>
<keyword evidence="3" id="KW-1003">Cell membrane</keyword>